<feature type="non-terminal residue" evidence="8">
    <location>
        <position position="297"/>
    </location>
</feature>
<reference evidence="9" key="1">
    <citation type="submission" date="2022-10" db="EMBL/GenBank/DDBJ databases">
        <title>Genome assembly of Pristionchus species.</title>
        <authorList>
            <person name="Yoshida K."/>
            <person name="Sommer R.J."/>
        </authorList>
    </citation>
    <scope>NUCLEOTIDE SEQUENCE [LARGE SCALE GENOMIC DNA]</scope>
    <source>
        <strain evidence="9">RS5460</strain>
    </source>
</reference>
<dbReference type="Pfam" id="PF00250">
    <property type="entry name" value="Forkhead"/>
    <property type="match status" value="1"/>
</dbReference>
<dbReference type="GO" id="GO:1990837">
    <property type="term" value="F:sequence-specific double-stranded DNA binding"/>
    <property type="evidence" value="ECO:0007669"/>
    <property type="project" value="TreeGrafter"/>
</dbReference>
<proteinExistence type="predicted"/>
<dbReference type="InterPro" id="IPR036390">
    <property type="entry name" value="WH_DNA-bd_sf"/>
</dbReference>
<dbReference type="PANTHER" id="PTHR46617:SF3">
    <property type="entry name" value="FORKHEAD BOX PROTEIN G1"/>
    <property type="match status" value="1"/>
</dbReference>
<keyword evidence="1 5" id="KW-0238">DNA-binding</keyword>
<dbReference type="PANTHER" id="PTHR46617">
    <property type="entry name" value="FORKHEAD BOX PROTEIN G1"/>
    <property type="match status" value="1"/>
</dbReference>
<evidence type="ECO:0000259" key="7">
    <source>
        <dbReference type="PROSITE" id="PS50039"/>
    </source>
</evidence>
<dbReference type="InterPro" id="IPR018122">
    <property type="entry name" value="TF_fork_head_CS_1"/>
</dbReference>
<dbReference type="CDD" id="cd20021">
    <property type="entry name" value="FH_FOXG"/>
    <property type="match status" value="1"/>
</dbReference>
<dbReference type="InterPro" id="IPR036388">
    <property type="entry name" value="WH-like_DNA-bd_sf"/>
</dbReference>
<comment type="subcellular location">
    <subcellularLocation>
        <location evidence="5">Nucleus</location>
    </subcellularLocation>
</comment>
<dbReference type="GO" id="GO:0003700">
    <property type="term" value="F:DNA-binding transcription factor activity"/>
    <property type="evidence" value="ECO:0007669"/>
    <property type="project" value="InterPro"/>
</dbReference>
<evidence type="ECO:0000256" key="2">
    <source>
        <dbReference type="ARBA" id="ARBA00056063"/>
    </source>
</evidence>
<evidence type="ECO:0000256" key="5">
    <source>
        <dbReference type="PROSITE-ProRule" id="PRU00089"/>
    </source>
</evidence>
<feature type="region of interest" description="Disordered" evidence="6">
    <location>
        <begin position="243"/>
        <end position="270"/>
    </location>
</feature>
<comment type="function">
    <text evidence="2">Transcription factor. Plays a role in embryogenesis and later development, perhaps acting redundantly with forkhead protein pes-1.</text>
</comment>
<keyword evidence="9" id="KW-1185">Reference proteome</keyword>
<dbReference type="SUPFAM" id="SSF46785">
    <property type="entry name" value="Winged helix' DNA-binding domain"/>
    <property type="match status" value="1"/>
</dbReference>
<feature type="domain" description="Fork-head" evidence="7">
    <location>
        <begin position="97"/>
        <end position="192"/>
    </location>
</feature>
<accession>A0AAN5DBR6</accession>
<evidence type="ECO:0000313" key="9">
    <source>
        <dbReference type="Proteomes" id="UP001328107"/>
    </source>
</evidence>
<evidence type="ECO:0000256" key="6">
    <source>
        <dbReference type="SAM" id="MobiDB-lite"/>
    </source>
</evidence>
<dbReference type="PROSITE" id="PS00657">
    <property type="entry name" value="FORK_HEAD_1"/>
    <property type="match status" value="1"/>
</dbReference>
<dbReference type="Gene3D" id="1.10.10.10">
    <property type="entry name" value="Winged helix-like DNA-binding domain superfamily/Winged helix DNA-binding domain"/>
    <property type="match status" value="1"/>
</dbReference>
<dbReference type="InterPro" id="IPR047208">
    <property type="entry name" value="FOXG1"/>
</dbReference>
<gene>
    <name evidence="8" type="ORF">PMAYCL1PPCAC_30741</name>
</gene>
<dbReference type="GO" id="GO:0006357">
    <property type="term" value="P:regulation of transcription by RNA polymerase II"/>
    <property type="evidence" value="ECO:0007669"/>
    <property type="project" value="TreeGrafter"/>
</dbReference>
<dbReference type="PROSITE" id="PS00658">
    <property type="entry name" value="FORK_HEAD_2"/>
    <property type="match status" value="1"/>
</dbReference>
<comment type="caution">
    <text evidence="8">The sequence shown here is derived from an EMBL/GenBank/DDBJ whole genome shotgun (WGS) entry which is preliminary data.</text>
</comment>
<dbReference type="InterPro" id="IPR001766">
    <property type="entry name" value="Fork_head_dom"/>
</dbReference>
<keyword evidence="5" id="KW-0539">Nucleus</keyword>
<dbReference type="PROSITE" id="PS50039">
    <property type="entry name" value="FORK_HEAD_3"/>
    <property type="match status" value="1"/>
</dbReference>
<dbReference type="InterPro" id="IPR030456">
    <property type="entry name" value="TF_fork_head_CS_2"/>
</dbReference>
<dbReference type="PRINTS" id="PR00053">
    <property type="entry name" value="FORKHEAD"/>
</dbReference>
<protein>
    <recommendedName>
        <fullName evidence="3">Forkhead box protein fkh-2</fullName>
    </recommendedName>
    <alternativeName>
        <fullName evidence="4">Forkhead transcription factor family member fkh-2</fullName>
    </alternativeName>
</protein>
<dbReference type="Proteomes" id="UP001328107">
    <property type="component" value="Unassembled WGS sequence"/>
</dbReference>
<dbReference type="GO" id="GO:0005634">
    <property type="term" value="C:nucleus"/>
    <property type="evidence" value="ECO:0007669"/>
    <property type="project" value="UniProtKB-SubCell"/>
</dbReference>
<dbReference type="AlphaFoldDB" id="A0AAN5DBR6"/>
<evidence type="ECO:0000313" key="8">
    <source>
        <dbReference type="EMBL" id="GMR60546.1"/>
    </source>
</evidence>
<feature type="region of interest" description="Disordered" evidence="6">
    <location>
        <begin position="54"/>
        <end position="96"/>
    </location>
</feature>
<dbReference type="FunFam" id="1.10.10.10:FF:000135">
    <property type="entry name" value="forkhead box protein G1"/>
    <property type="match status" value="1"/>
</dbReference>
<feature type="compositionally biased region" description="Low complexity" evidence="6">
    <location>
        <begin position="245"/>
        <end position="270"/>
    </location>
</feature>
<evidence type="ECO:0000256" key="3">
    <source>
        <dbReference type="ARBA" id="ARBA00071019"/>
    </source>
</evidence>
<feature type="DNA-binding region" description="Fork-head" evidence="5">
    <location>
        <begin position="97"/>
        <end position="192"/>
    </location>
</feature>
<feature type="compositionally biased region" description="Low complexity" evidence="6">
    <location>
        <begin position="54"/>
        <end position="66"/>
    </location>
</feature>
<dbReference type="EMBL" id="BTRK01000006">
    <property type="protein sequence ID" value="GMR60546.1"/>
    <property type="molecule type" value="Genomic_DNA"/>
</dbReference>
<evidence type="ECO:0000256" key="1">
    <source>
        <dbReference type="ARBA" id="ARBA00023125"/>
    </source>
</evidence>
<organism evidence="8 9">
    <name type="scientific">Pristionchus mayeri</name>
    <dbReference type="NCBI Taxonomy" id="1317129"/>
    <lineage>
        <taxon>Eukaryota</taxon>
        <taxon>Metazoa</taxon>
        <taxon>Ecdysozoa</taxon>
        <taxon>Nematoda</taxon>
        <taxon>Chromadorea</taxon>
        <taxon>Rhabditida</taxon>
        <taxon>Rhabditina</taxon>
        <taxon>Diplogasteromorpha</taxon>
        <taxon>Diplogasteroidea</taxon>
        <taxon>Neodiplogasteridae</taxon>
        <taxon>Pristionchus</taxon>
    </lineage>
</organism>
<dbReference type="SMART" id="SM00339">
    <property type="entry name" value="FH"/>
    <property type="match status" value="1"/>
</dbReference>
<sequence>MSFLIADLCPDLDVSHSLSTMTANFPSSLLTSTLQNSGSEEVDEGIDESAVVLSPSCQSSTPNSSPVKSDSDSGKEELRDSPHESKEEKKSLNGHEKPPFSYNALIMMAIRTSKEGRLTLAGIYEYIMSNYPYYRDNKQGWQNSIRHNLSLNKCFVKVPRTYNDPGKGNYWTLDQNCEDEIFIGSTTGKLRRRPSTIARARMDAYKCGIYPSPSPFPTPSFFPSRIDPRLLVRPPSFLFPPPPSSMTSIPSPSAFSPIPTASPPTSLSSSLPSLTASNPLLAAQEEFLRLLYLNQCM</sequence>
<feature type="compositionally biased region" description="Basic and acidic residues" evidence="6">
    <location>
        <begin position="69"/>
        <end position="96"/>
    </location>
</feature>
<name>A0AAN5DBR6_9BILA</name>
<evidence type="ECO:0000256" key="4">
    <source>
        <dbReference type="ARBA" id="ARBA00077297"/>
    </source>
</evidence>